<protein>
    <submittedName>
        <fullName evidence="2">Uncharacterized protein</fullName>
    </submittedName>
</protein>
<keyword evidence="1" id="KW-0812">Transmembrane</keyword>
<accession>A0A2P6QY73</accession>
<reference evidence="2 3" key="1">
    <citation type="journal article" date="2018" name="Nat. Genet.">
        <title>The Rosa genome provides new insights in the design of modern roses.</title>
        <authorList>
            <person name="Bendahmane M."/>
        </authorList>
    </citation>
    <scope>NUCLEOTIDE SEQUENCE [LARGE SCALE GENOMIC DNA]</scope>
    <source>
        <strain evidence="3">cv. Old Blush</strain>
    </source>
</reference>
<feature type="transmembrane region" description="Helical" evidence="1">
    <location>
        <begin position="29"/>
        <end position="46"/>
    </location>
</feature>
<dbReference type="Gramene" id="PRQ39145">
    <property type="protein sequence ID" value="PRQ39145"/>
    <property type="gene ID" value="RchiOBHm_Chr4g0421831"/>
</dbReference>
<name>A0A2P6QY73_ROSCH</name>
<evidence type="ECO:0000313" key="3">
    <source>
        <dbReference type="Proteomes" id="UP000238479"/>
    </source>
</evidence>
<dbReference type="EMBL" id="PDCK01000042">
    <property type="protein sequence ID" value="PRQ39145.1"/>
    <property type="molecule type" value="Genomic_DNA"/>
</dbReference>
<proteinExistence type="predicted"/>
<comment type="caution">
    <text evidence="2">The sequence shown here is derived from an EMBL/GenBank/DDBJ whole genome shotgun (WGS) entry which is preliminary data.</text>
</comment>
<dbReference type="Proteomes" id="UP000238479">
    <property type="component" value="Chromosome 4"/>
</dbReference>
<evidence type="ECO:0000313" key="2">
    <source>
        <dbReference type="EMBL" id="PRQ39145.1"/>
    </source>
</evidence>
<sequence>MGIKISSSQRKRGVPNGTRYKRSVEETRGNWGVGFLIEIFWISWIVRWRSFWSHPLSHWNLFSSFPRHDLKLMVGHKCTASMEKILICYRVKASIINLLSPSVGLVGIKINLHCFFMYQSYRTASEEMQMVKSHLLRPKPWRHPNLNMRMNLLRLLRQQIVCFFFCY</sequence>
<keyword evidence="1" id="KW-1133">Transmembrane helix</keyword>
<organism evidence="2 3">
    <name type="scientific">Rosa chinensis</name>
    <name type="common">China rose</name>
    <dbReference type="NCBI Taxonomy" id="74649"/>
    <lineage>
        <taxon>Eukaryota</taxon>
        <taxon>Viridiplantae</taxon>
        <taxon>Streptophyta</taxon>
        <taxon>Embryophyta</taxon>
        <taxon>Tracheophyta</taxon>
        <taxon>Spermatophyta</taxon>
        <taxon>Magnoliopsida</taxon>
        <taxon>eudicotyledons</taxon>
        <taxon>Gunneridae</taxon>
        <taxon>Pentapetalae</taxon>
        <taxon>rosids</taxon>
        <taxon>fabids</taxon>
        <taxon>Rosales</taxon>
        <taxon>Rosaceae</taxon>
        <taxon>Rosoideae</taxon>
        <taxon>Rosoideae incertae sedis</taxon>
        <taxon>Rosa</taxon>
    </lineage>
</organism>
<evidence type="ECO:0000256" key="1">
    <source>
        <dbReference type="SAM" id="Phobius"/>
    </source>
</evidence>
<keyword evidence="1" id="KW-0472">Membrane</keyword>
<gene>
    <name evidence="2" type="ORF">RchiOBHm_Chr4g0421831</name>
</gene>
<keyword evidence="3" id="KW-1185">Reference proteome</keyword>
<dbReference type="AlphaFoldDB" id="A0A2P6QY73"/>